<dbReference type="PANTHER" id="PTHR36307">
    <property type="entry name" value="FLAGELLA BASAL BODY P-RING FORMATION PROTEIN FLGA"/>
    <property type="match status" value="1"/>
</dbReference>
<protein>
    <recommendedName>
        <fullName evidence="3 7">Flagella basal body P-ring formation protein FlgA</fullName>
    </recommendedName>
</protein>
<evidence type="ECO:0000313" key="10">
    <source>
        <dbReference type="Proteomes" id="UP000319812"/>
    </source>
</evidence>
<dbReference type="SMART" id="SM00858">
    <property type="entry name" value="SAF"/>
    <property type="match status" value="1"/>
</dbReference>
<dbReference type="InterPro" id="IPR013974">
    <property type="entry name" value="SAF"/>
</dbReference>
<dbReference type="InterPro" id="IPR039246">
    <property type="entry name" value="Flagellar_FlgA"/>
</dbReference>
<evidence type="ECO:0000256" key="4">
    <source>
        <dbReference type="ARBA" id="ARBA00022729"/>
    </source>
</evidence>
<dbReference type="InterPro" id="IPR041231">
    <property type="entry name" value="FlgA_N"/>
</dbReference>
<dbReference type="Pfam" id="PF13144">
    <property type="entry name" value="ChapFlgA"/>
    <property type="match status" value="1"/>
</dbReference>
<dbReference type="Proteomes" id="UP000319812">
    <property type="component" value="Unassembled WGS sequence"/>
</dbReference>
<dbReference type="PANTHER" id="PTHR36307:SF1">
    <property type="entry name" value="FLAGELLA BASAL BODY P-RING FORMATION PROTEIN FLGA"/>
    <property type="match status" value="1"/>
</dbReference>
<organism evidence="9 10">
    <name type="scientific">Halomonas halmophila</name>
    <dbReference type="NCBI Taxonomy" id="252"/>
    <lineage>
        <taxon>Bacteria</taxon>
        <taxon>Pseudomonadati</taxon>
        <taxon>Pseudomonadota</taxon>
        <taxon>Gammaproteobacteria</taxon>
        <taxon>Oceanospirillales</taxon>
        <taxon>Halomonadaceae</taxon>
        <taxon>Halomonas</taxon>
    </lineage>
</organism>
<name>A0A4Y4F6V2_9GAMM</name>
<accession>A0A4Y4F6V2</accession>
<dbReference type="NCBIfam" id="TIGR03170">
    <property type="entry name" value="flgA_cterm"/>
    <property type="match status" value="1"/>
</dbReference>
<keyword evidence="5 7" id="KW-0574">Periplasm</keyword>
<dbReference type="GO" id="GO:0042597">
    <property type="term" value="C:periplasmic space"/>
    <property type="evidence" value="ECO:0007669"/>
    <property type="project" value="UniProtKB-SubCell"/>
</dbReference>
<evidence type="ECO:0000256" key="2">
    <source>
        <dbReference type="ARBA" id="ARBA00010474"/>
    </source>
</evidence>
<proteinExistence type="inferred from homology"/>
<evidence type="ECO:0000256" key="6">
    <source>
        <dbReference type="ARBA" id="ARBA00025643"/>
    </source>
</evidence>
<reference evidence="9 10" key="1">
    <citation type="submission" date="2019-06" db="EMBL/GenBank/DDBJ databases">
        <title>Whole genome shotgun sequence of Halomonas halmophila NBRC 15537.</title>
        <authorList>
            <person name="Hosoyama A."/>
            <person name="Uohara A."/>
            <person name="Ohji S."/>
            <person name="Ichikawa N."/>
        </authorList>
    </citation>
    <scope>NUCLEOTIDE SEQUENCE [LARGE SCALE GENOMIC DNA]</scope>
    <source>
        <strain evidence="9 10">NBRC 15537</strain>
    </source>
</reference>
<dbReference type="CDD" id="cd11614">
    <property type="entry name" value="SAF_CpaB_FlgA_like"/>
    <property type="match status" value="1"/>
</dbReference>
<feature type="domain" description="SAF" evidence="8">
    <location>
        <begin position="76"/>
        <end position="138"/>
    </location>
</feature>
<evidence type="ECO:0000256" key="7">
    <source>
        <dbReference type="RuleBase" id="RU362063"/>
    </source>
</evidence>
<comment type="function">
    <text evidence="6 7">Involved in the assembly process of the P-ring formation. It may associate with FlgF on the rod constituting a structure essential for the P-ring assembly or may act as a modulator protein for the P-ring assembly.</text>
</comment>
<dbReference type="GO" id="GO:0044780">
    <property type="term" value="P:bacterial-type flagellum assembly"/>
    <property type="evidence" value="ECO:0007669"/>
    <property type="project" value="InterPro"/>
</dbReference>
<evidence type="ECO:0000256" key="3">
    <source>
        <dbReference type="ARBA" id="ARBA00014754"/>
    </source>
</evidence>
<dbReference type="AlphaFoldDB" id="A0A4Y4F6V2"/>
<evidence type="ECO:0000256" key="1">
    <source>
        <dbReference type="ARBA" id="ARBA00004418"/>
    </source>
</evidence>
<keyword evidence="7" id="KW-1005">Bacterial flagellum biogenesis</keyword>
<comment type="similarity">
    <text evidence="2 7">Belongs to the FlgA family.</text>
</comment>
<dbReference type="Pfam" id="PF17656">
    <property type="entry name" value="ChapFlgA_N"/>
    <property type="match status" value="1"/>
</dbReference>
<keyword evidence="10" id="KW-1185">Reference proteome</keyword>
<evidence type="ECO:0000313" key="9">
    <source>
        <dbReference type="EMBL" id="GED22841.1"/>
    </source>
</evidence>
<comment type="caution">
    <text evidence="9">The sequence shown here is derived from an EMBL/GenBank/DDBJ whole genome shotgun (WGS) entry which is preliminary data.</text>
</comment>
<gene>
    <name evidence="9" type="ORF">HHA01_18180</name>
</gene>
<keyword evidence="4" id="KW-0732">Signal</keyword>
<evidence type="ECO:0000259" key="8">
    <source>
        <dbReference type="SMART" id="SM00858"/>
    </source>
</evidence>
<sequence length="200" mass="22072">MLDNVRQFLEVQANSLGDDTEVTLYPPAAKFPACPSPKPFLPNASRPPLGRISVGVKCGEQGRRTRFLQAEVSVIGTHLETARDIAAGETITHDNVVFRHGDLARLPRQALRESEQAIGRVTMRPLSEGQVLQDYQLRTPRLVNRGEKVILEARGDGFRITRSAEALAPGGRGDKIRVRLGNREVIDAQVIGKRHLIVDN</sequence>
<dbReference type="InterPro" id="IPR017585">
    <property type="entry name" value="SAF_FlgA"/>
</dbReference>
<dbReference type="Gene3D" id="3.90.1210.10">
    <property type="entry name" value="Antifreeze-like/N-acetylneuraminic acid synthase C-terminal domain"/>
    <property type="match status" value="1"/>
</dbReference>
<dbReference type="EMBL" id="BJOC01000023">
    <property type="protein sequence ID" value="GED22841.1"/>
    <property type="molecule type" value="Genomic_DNA"/>
</dbReference>
<dbReference type="Gene3D" id="2.30.30.760">
    <property type="match status" value="1"/>
</dbReference>
<evidence type="ECO:0000256" key="5">
    <source>
        <dbReference type="ARBA" id="ARBA00022764"/>
    </source>
</evidence>
<comment type="subcellular location">
    <subcellularLocation>
        <location evidence="1 7">Periplasm</location>
    </subcellularLocation>
</comment>